<accession>A0A438JPQ0</accession>
<dbReference type="AlphaFoldDB" id="A0A438JPQ0"/>
<evidence type="ECO:0000313" key="2">
    <source>
        <dbReference type="Proteomes" id="UP000288805"/>
    </source>
</evidence>
<evidence type="ECO:0000313" key="1">
    <source>
        <dbReference type="EMBL" id="RVX10941.1"/>
    </source>
</evidence>
<dbReference type="PANTHER" id="PTHR33116">
    <property type="entry name" value="REVERSE TRANSCRIPTASE ZINC-BINDING DOMAIN-CONTAINING PROTEIN-RELATED-RELATED"/>
    <property type="match status" value="1"/>
</dbReference>
<protein>
    <submittedName>
        <fullName evidence="1">Uncharacterized protein</fullName>
    </submittedName>
</protein>
<proteinExistence type="predicted"/>
<name>A0A438JPQ0_VITVI</name>
<reference evidence="1 2" key="1">
    <citation type="journal article" date="2018" name="PLoS Genet.">
        <title>Population sequencing reveals clonal diversity and ancestral inbreeding in the grapevine cultivar Chardonnay.</title>
        <authorList>
            <person name="Roach M.J."/>
            <person name="Johnson D.L."/>
            <person name="Bohlmann J."/>
            <person name="van Vuuren H.J."/>
            <person name="Jones S.J."/>
            <person name="Pretorius I.S."/>
            <person name="Schmidt S.A."/>
            <person name="Borneman A.R."/>
        </authorList>
    </citation>
    <scope>NUCLEOTIDE SEQUENCE [LARGE SCALE GENOMIC DNA]</scope>
    <source>
        <strain evidence="2">cv. Chardonnay</strain>
        <tissue evidence="1">Leaf</tissue>
    </source>
</reference>
<comment type="caution">
    <text evidence="1">The sequence shown here is derived from an EMBL/GenBank/DDBJ whole genome shotgun (WGS) entry which is preliminary data.</text>
</comment>
<dbReference type="PANTHER" id="PTHR33116:SF78">
    <property type="entry name" value="OS12G0587133 PROTEIN"/>
    <property type="match status" value="1"/>
</dbReference>
<dbReference type="EMBL" id="QGNW01000032">
    <property type="protein sequence ID" value="RVX10941.1"/>
    <property type="molecule type" value="Genomic_DNA"/>
</dbReference>
<organism evidence="1 2">
    <name type="scientific">Vitis vinifera</name>
    <name type="common">Grape</name>
    <dbReference type="NCBI Taxonomy" id="29760"/>
    <lineage>
        <taxon>Eukaryota</taxon>
        <taxon>Viridiplantae</taxon>
        <taxon>Streptophyta</taxon>
        <taxon>Embryophyta</taxon>
        <taxon>Tracheophyta</taxon>
        <taxon>Spermatophyta</taxon>
        <taxon>Magnoliopsida</taxon>
        <taxon>eudicotyledons</taxon>
        <taxon>Gunneridae</taxon>
        <taxon>Pentapetalae</taxon>
        <taxon>rosids</taxon>
        <taxon>Vitales</taxon>
        <taxon>Vitaceae</taxon>
        <taxon>Viteae</taxon>
        <taxon>Vitis</taxon>
    </lineage>
</organism>
<gene>
    <name evidence="1" type="ORF">CK203_013312</name>
</gene>
<dbReference type="Proteomes" id="UP000288805">
    <property type="component" value="Unassembled WGS sequence"/>
</dbReference>
<sequence length="222" mass="24940">MSKAPSKEAQMSTFIALIPKKGRVEDLKDFKSISLVGGLYKILAKVRSNGVLYNLEIEQAYDLPELKGFEEGKSSFLLYFCLGRESSYLPFEEGERRRVGVISRFKELLLVLGYRVRALPSTNMGLPLGGRLTLIRNTLSSLPIYYTCLFVIPRKLNSRLKKIQRDFLWRVCVCVLGGGGPQKTDPSSVCMEKKSEGLGIRNLVVHNKALTGKLEKGYSREV</sequence>